<feature type="transmembrane region" description="Helical" evidence="12">
    <location>
        <begin position="103"/>
        <end position="122"/>
    </location>
</feature>
<dbReference type="EC" id="2.1.1.100" evidence="3 12"/>
<feature type="transmembrane region" description="Helical" evidence="12">
    <location>
        <begin position="134"/>
        <end position="151"/>
    </location>
</feature>
<evidence type="ECO:0000256" key="1">
    <source>
        <dbReference type="ARBA" id="ARBA00004141"/>
    </source>
</evidence>
<evidence type="ECO:0000256" key="10">
    <source>
        <dbReference type="ARBA" id="ARBA00023136"/>
    </source>
</evidence>
<feature type="transmembrane region" description="Helical" evidence="12">
    <location>
        <begin position="65"/>
        <end position="83"/>
    </location>
</feature>
<dbReference type="OrthoDB" id="422086at2759"/>
<comment type="similarity">
    <text evidence="2 12">Belongs to the class VI-like SAM-binding methyltransferase superfamily. Isoprenylcysteine carboxyl methyltransferase family.</text>
</comment>
<dbReference type="HOGENOM" id="CLU_065200_0_2_1"/>
<evidence type="ECO:0000256" key="6">
    <source>
        <dbReference type="ARBA" id="ARBA00022679"/>
    </source>
</evidence>
<proteinExistence type="inferred from homology"/>
<keyword evidence="5 12" id="KW-0489">Methyltransferase</keyword>
<keyword evidence="8 12" id="KW-0812">Transmembrane</keyword>
<protein>
    <recommendedName>
        <fullName evidence="11 12">Protein-S-isoprenylcysteine O-methyltransferase</fullName>
        <ecNumber evidence="3 12">2.1.1.100</ecNumber>
    </recommendedName>
</protein>
<dbReference type="PANTHER" id="PTHR12714">
    <property type="entry name" value="PROTEIN-S ISOPRENYLCYSTEINE O-METHYLTRANSFERASE"/>
    <property type="match status" value="1"/>
</dbReference>
<evidence type="ECO:0000256" key="11">
    <source>
        <dbReference type="ARBA" id="ARBA00023656"/>
    </source>
</evidence>
<evidence type="ECO:0000256" key="2">
    <source>
        <dbReference type="ARBA" id="ARBA00009140"/>
    </source>
</evidence>
<reference evidence="13 14" key="1">
    <citation type="submission" date="2014-12" db="EMBL/GenBank/DDBJ databases">
        <authorList>
            <person name="Neuveglise Cecile"/>
        </authorList>
    </citation>
    <scope>NUCLEOTIDE SEQUENCE [LARGE SCALE GENOMIC DNA]</scope>
    <source>
        <strain evidence="13 14">CBS 12615</strain>
    </source>
</reference>
<evidence type="ECO:0000256" key="4">
    <source>
        <dbReference type="ARBA" id="ARBA00022507"/>
    </source>
</evidence>
<dbReference type="FunFam" id="1.20.120.1630:FF:000018">
    <property type="entry name" value="Protein-S-isoprenylcysteine O-methyltransferase"/>
    <property type="match status" value="1"/>
</dbReference>
<dbReference type="GO" id="GO:0007323">
    <property type="term" value="P:peptide pheromone maturation"/>
    <property type="evidence" value="ECO:0007669"/>
    <property type="project" value="EnsemblFungi"/>
</dbReference>
<dbReference type="STRING" id="1245769.A0A0C7N4H6"/>
<gene>
    <name evidence="13" type="ORF">LALA0_S06e05798g</name>
</gene>
<comment type="subcellular location">
    <subcellularLocation>
        <location evidence="12">Endoplasmic reticulum membrane</location>
        <topology evidence="12">Multi-pass membrane protein</topology>
    </subcellularLocation>
    <subcellularLocation>
        <location evidence="1">Membrane</location>
        <topology evidence="1">Multi-pass membrane protein</topology>
    </subcellularLocation>
</comment>
<evidence type="ECO:0000313" key="13">
    <source>
        <dbReference type="EMBL" id="CEP62872.1"/>
    </source>
</evidence>
<dbReference type="GO" id="GO:0005789">
    <property type="term" value="C:endoplasmic reticulum membrane"/>
    <property type="evidence" value="ECO:0007669"/>
    <property type="project" value="UniProtKB-SubCell"/>
</dbReference>
<dbReference type="GO" id="GO:0032259">
    <property type="term" value="P:methylation"/>
    <property type="evidence" value="ECO:0007669"/>
    <property type="project" value="UniProtKB-KW"/>
</dbReference>
<evidence type="ECO:0000256" key="8">
    <source>
        <dbReference type="ARBA" id="ARBA00022692"/>
    </source>
</evidence>
<keyword evidence="9 12" id="KW-1133">Transmembrane helix</keyword>
<feature type="transmembrane region" description="Helical" evidence="12">
    <location>
        <begin position="39"/>
        <end position="58"/>
    </location>
</feature>
<dbReference type="GO" id="GO:0019236">
    <property type="term" value="P:response to pheromone"/>
    <property type="evidence" value="ECO:0007669"/>
    <property type="project" value="UniProtKB-KW"/>
</dbReference>
<keyword evidence="10 12" id="KW-0472">Membrane</keyword>
<dbReference type="InterPro" id="IPR025770">
    <property type="entry name" value="PPMT_MeTrfase"/>
</dbReference>
<dbReference type="GO" id="GO:0005637">
    <property type="term" value="C:nuclear inner membrane"/>
    <property type="evidence" value="ECO:0007669"/>
    <property type="project" value="EnsemblFungi"/>
</dbReference>
<dbReference type="PANTHER" id="PTHR12714:SF9">
    <property type="entry name" value="PROTEIN-S-ISOPRENYLCYSTEINE O-METHYLTRANSFERASE"/>
    <property type="match status" value="1"/>
</dbReference>
<accession>A0A0C7N4H6</accession>
<dbReference type="PROSITE" id="PS51564">
    <property type="entry name" value="SAM_ICMT"/>
    <property type="match status" value="1"/>
</dbReference>
<evidence type="ECO:0000256" key="9">
    <source>
        <dbReference type="ARBA" id="ARBA00022989"/>
    </source>
</evidence>
<dbReference type="AlphaFoldDB" id="A0A0C7N4H6"/>
<comment type="catalytic activity">
    <reaction evidence="12">
        <text>[protein]-C-terminal S-[(2E,6E)-farnesyl]-L-cysteine + S-adenosyl-L-methionine = [protein]-C-terminal S-[(2E,6E)-farnesyl]-L-cysteine methyl ester + S-adenosyl-L-homocysteine</text>
        <dbReference type="Rhea" id="RHEA:21672"/>
        <dbReference type="Rhea" id="RHEA-COMP:12125"/>
        <dbReference type="Rhea" id="RHEA-COMP:12126"/>
        <dbReference type="ChEBI" id="CHEBI:57856"/>
        <dbReference type="ChEBI" id="CHEBI:59789"/>
        <dbReference type="ChEBI" id="CHEBI:90510"/>
        <dbReference type="ChEBI" id="CHEBI:90511"/>
        <dbReference type="EC" id="2.1.1.100"/>
    </reaction>
</comment>
<keyword evidence="14" id="KW-1185">Reference proteome</keyword>
<dbReference type="InterPro" id="IPR007269">
    <property type="entry name" value="ICMT_MeTrfase"/>
</dbReference>
<keyword evidence="4" id="KW-0589">Pheromone response</keyword>
<sequence>MLAESETLDDQDSTETSDLGVVIKGKVYPHIEKNPLDEISLAGFCLGTFVGISSALVPYSHFVNINLYLIAIGLFHFLEFYVTARFNPGKVTKDSFLFNNGRAYLFSHILAIVEAVIESTLFPQWKSSFHSQTNLLISTLGLILLISGQYVRTAAMVTAGKSFSHQVKTSQNSDHSLVTDGIYGKLRHPSYFGYFWWALGTQLLLLNPFSFVIFAVVLWKFFDSRIRYEEIYLLQFFGKQYSDYSRNVGVGIPFM</sequence>
<dbReference type="GO" id="GO:0004671">
    <property type="term" value="F:protein C-terminal S-isoprenylcysteine carboxyl O-methyltransferase activity"/>
    <property type="evidence" value="ECO:0007669"/>
    <property type="project" value="UniProtKB-EC"/>
</dbReference>
<dbReference type="RefSeq" id="XP_022629094.1">
    <property type="nucleotide sequence ID" value="XM_022771940.1"/>
</dbReference>
<dbReference type="Pfam" id="PF04140">
    <property type="entry name" value="ICMT"/>
    <property type="match status" value="1"/>
</dbReference>
<feature type="transmembrane region" description="Helical" evidence="12">
    <location>
        <begin position="194"/>
        <end position="219"/>
    </location>
</feature>
<evidence type="ECO:0000256" key="5">
    <source>
        <dbReference type="ARBA" id="ARBA00022603"/>
    </source>
</evidence>
<keyword evidence="6" id="KW-0808">Transferase</keyword>
<evidence type="ECO:0000256" key="7">
    <source>
        <dbReference type="ARBA" id="ARBA00022691"/>
    </source>
</evidence>
<dbReference type="GeneID" id="34686355"/>
<organism evidence="13 14">
    <name type="scientific">Lachancea lanzarotensis</name>
    <dbReference type="NCBI Taxonomy" id="1245769"/>
    <lineage>
        <taxon>Eukaryota</taxon>
        <taxon>Fungi</taxon>
        <taxon>Dikarya</taxon>
        <taxon>Ascomycota</taxon>
        <taxon>Saccharomycotina</taxon>
        <taxon>Saccharomycetes</taxon>
        <taxon>Saccharomycetales</taxon>
        <taxon>Saccharomycetaceae</taxon>
        <taxon>Lachancea</taxon>
    </lineage>
</organism>
<evidence type="ECO:0000313" key="14">
    <source>
        <dbReference type="Proteomes" id="UP000054304"/>
    </source>
</evidence>
<dbReference type="Gene3D" id="1.20.120.1630">
    <property type="match status" value="1"/>
</dbReference>
<name>A0A0C7N4H6_9SACH</name>
<keyword evidence="12" id="KW-0256">Endoplasmic reticulum</keyword>
<dbReference type="EMBL" id="LN736365">
    <property type="protein sequence ID" value="CEP62872.1"/>
    <property type="molecule type" value="Genomic_DNA"/>
</dbReference>
<keyword evidence="7 12" id="KW-0949">S-adenosyl-L-methionine</keyword>
<dbReference type="Proteomes" id="UP000054304">
    <property type="component" value="Unassembled WGS sequence"/>
</dbReference>
<evidence type="ECO:0000256" key="3">
    <source>
        <dbReference type="ARBA" id="ARBA00012151"/>
    </source>
</evidence>
<evidence type="ECO:0000256" key="12">
    <source>
        <dbReference type="RuleBase" id="RU362022"/>
    </source>
</evidence>